<dbReference type="Pfam" id="PF01218">
    <property type="entry name" value="Coprogen_oxidas"/>
    <property type="match status" value="1"/>
</dbReference>
<evidence type="ECO:0000256" key="4">
    <source>
        <dbReference type="ARBA" id="ARBA00012869"/>
    </source>
</evidence>
<dbReference type="NCBIfam" id="NF003727">
    <property type="entry name" value="PRK05330.1"/>
    <property type="match status" value="1"/>
</dbReference>
<dbReference type="AlphaFoldDB" id="A0A9P9APK7"/>
<dbReference type="SUPFAM" id="SSF102886">
    <property type="entry name" value="Coproporphyrinogen III oxidase"/>
    <property type="match status" value="1"/>
</dbReference>
<dbReference type="GO" id="GO:0006782">
    <property type="term" value="P:protoporphyrinogen IX biosynthetic process"/>
    <property type="evidence" value="ECO:0007669"/>
    <property type="project" value="TreeGrafter"/>
</dbReference>
<evidence type="ECO:0000313" key="9">
    <source>
        <dbReference type="Proteomes" id="UP000777438"/>
    </source>
</evidence>
<evidence type="ECO:0000256" key="6">
    <source>
        <dbReference type="ARBA" id="ARBA00023244"/>
    </source>
</evidence>
<reference evidence="8 9" key="1">
    <citation type="journal article" date="2021" name="Nat. Commun.">
        <title>Genetic determinants of endophytism in the Arabidopsis root mycobiome.</title>
        <authorList>
            <person name="Mesny F."/>
            <person name="Miyauchi S."/>
            <person name="Thiergart T."/>
            <person name="Pickel B."/>
            <person name="Atanasova L."/>
            <person name="Karlsson M."/>
            <person name="Huettel B."/>
            <person name="Barry K.W."/>
            <person name="Haridas S."/>
            <person name="Chen C."/>
            <person name="Bauer D."/>
            <person name="Andreopoulos W."/>
            <person name="Pangilinan J."/>
            <person name="LaButti K."/>
            <person name="Riley R."/>
            <person name="Lipzen A."/>
            <person name="Clum A."/>
            <person name="Drula E."/>
            <person name="Henrissat B."/>
            <person name="Kohler A."/>
            <person name="Grigoriev I.V."/>
            <person name="Martin F.M."/>
            <person name="Hacquard S."/>
        </authorList>
    </citation>
    <scope>NUCLEOTIDE SEQUENCE [LARGE SCALE GENOMIC DNA]</scope>
    <source>
        <strain evidence="8 9">MPI-CAGE-CH-0241</strain>
    </source>
</reference>
<feature type="compositionally biased region" description="Low complexity" evidence="7">
    <location>
        <begin position="24"/>
        <end position="51"/>
    </location>
</feature>
<dbReference type="OrthoDB" id="15318at2759"/>
<evidence type="ECO:0000256" key="2">
    <source>
        <dbReference type="ARBA" id="ARBA00010644"/>
    </source>
</evidence>
<sequence>MAARRHAQRLVAHFGTPSTRFTRLSQGQLKSSRRLLSSSTGSRSSQGTSSSASLPLWLAAGVVGFAAPLAYKMAEQDPVALDAATLADRDAQKKRESGVDTNSPMRLRMEKFIKEQQQQIVEGLEKVDGMKFRKDEWERPNGGGGITCVLQEGKVFEKAGVGVSVVYGSLPKPAIEKMRVNHKNLDAGVESLEFFAAGLSMVLHPYNPMAPTVHLNYRYFETANPDGTSQAWWFGGGSDLTPSYLFDEDAIHFHKTLKDVCDAHDKDYYPRFKKWCDEYFTNKHRGECRGIGGIFFDDLDETERDQENTFAFIQDCLKSFLPSYVPIIEKRKDMPFNEKEKEWQQIRRGKYVEFNLVHDRGTAFGLNTPGSRVESILMSLPLTASWKYMHEPEPKSREQRLVDVLRDPKEWV</sequence>
<feature type="region of interest" description="Disordered" evidence="7">
    <location>
        <begin position="22"/>
        <end position="51"/>
    </location>
</feature>
<proteinExistence type="inferred from homology"/>
<comment type="caution">
    <text evidence="8">The sequence shown here is derived from an EMBL/GenBank/DDBJ whole genome shotgun (WGS) entry which is preliminary data.</text>
</comment>
<protein>
    <recommendedName>
        <fullName evidence="4">coproporphyrinogen oxidase</fullName>
        <ecNumber evidence="4">1.3.3.3</ecNumber>
    </recommendedName>
</protein>
<evidence type="ECO:0000256" key="1">
    <source>
        <dbReference type="ARBA" id="ARBA00005168"/>
    </source>
</evidence>
<dbReference type="Proteomes" id="UP000777438">
    <property type="component" value="Unassembled WGS sequence"/>
</dbReference>
<evidence type="ECO:0000256" key="3">
    <source>
        <dbReference type="ARBA" id="ARBA00011738"/>
    </source>
</evidence>
<dbReference type="GO" id="GO:0004109">
    <property type="term" value="F:coproporphyrinogen oxidase activity"/>
    <property type="evidence" value="ECO:0007669"/>
    <property type="project" value="UniProtKB-EC"/>
</dbReference>
<dbReference type="FunFam" id="3.40.1500.10:FF:000004">
    <property type="entry name" value="Coproporphyrinogen III oxidase, mitochondrial"/>
    <property type="match status" value="1"/>
</dbReference>
<keyword evidence="5" id="KW-0560">Oxidoreductase</keyword>
<comment type="pathway">
    <text evidence="1">Porphyrin-containing compound metabolism; protoporphyrin-IX biosynthesis; protoporphyrinogen-IX from coproporphyrinogen-III (O2 route): step 1/1.</text>
</comment>
<evidence type="ECO:0000256" key="7">
    <source>
        <dbReference type="SAM" id="MobiDB-lite"/>
    </source>
</evidence>
<dbReference type="InterPro" id="IPR036406">
    <property type="entry name" value="Coprogen_oxidase_aer_sf"/>
</dbReference>
<organism evidence="8 9">
    <name type="scientific">Thelonectria olida</name>
    <dbReference type="NCBI Taxonomy" id="1576542"/>
    <lineage>
        <taxon>Eukaryota</taxon>
        <taxon>Fungi</taxon>
        <taxon>Dikarya</taxon>
        <taxon>Ascomycota</taxon>
        <taxon>Pezizomycotina</taxon>
        <taxon>Sordariomycetes</taxon>
        <taxon>Hypocreomycetidae</taxon>
        <taxon>Hypocreales</taxon>
        <taxon>Nectriaceae</taxon>
        <taxon>Thelonectria</taxon>
    </lineage>
</organism>
<dbReference type="EC" id="1.3.3.3" evidence="4"/>
<dbReference type="GO" id="GO:0005737">
    <property type="term" value="C:cytoplasm"/>
    <property type="evidence" value="ECO:0007669"/>
    <property type="project" value="TreeGrafter"/>
</dbReference>
<name>A0A9P9APK7_9HYPO</name>
<dbReference type="Gene3D" id="3.40.1500.10">
    <property type="entry name" value="Coproporphyrinogen III oxidase, aerobic"/>
    <property type="match status" value="1"/>
</dbReference>
<accession>A0A9P9APK7</accession>
<evidence type="ECO:0000313" key="8">
    <source>
        <dbReference type="EMBL" id="KAH6888737.1"/>
    </source>
</evidence>
<gene>
    <name evidence="8" type="ORF">B0T10DRAFT_60947</name>
</gene>
<dbReference type="PANTHER" id="PTHR10755">
    <property type="entry name" value="COPROPORPHYRINOGEN III OXIDASE, MITOCHONDRIAL"/>
    <property type="match status" value="1"/>
</dbReference>
<dbReference type="InterPro" id="IPR001260">
    <property type="entry name" value="Coprogen_oxidase_aer"/>
</dbReference>
<keyword evidence="6" id="KW-0627">Porphyrin biosynthesis</keyword>
<dbReference type="PRINTS" id="PR00073">
    <property type="entry name" value="COPRGNOXDASE"/>
</dbReference>
<comment type="subunit">
    <text evidence="3">Homodimer.</text>
</comment>
<dbReference type="PANTHER" id="PTHR10755:SF0">
    <property type="entry name" value="OXYGEN-DEPENDENT COPROPORPHYRINOGEN-III OXIDASE, MITOCHONDRIAL"/>
    <property type="match status" value="1"/>
</dbReference>
<comment type="similarity">
    <text evidence="2">Belongs to the aerobic coproporphyrinogen-III oxidase family.</text>
</comment>
<evidence type="ECO:0000256" key="5">
    <source>
        <dbReference type="ARBA" id="ARBA00023002"/>
    </source>
</evidence>
<dbReference type="EMBL" id="JAGPYM010000012">
    <property type="protein sequence ID" value="KAH6888737.1"/>
    <property type="molecule type" value="Genomic_DNA"/>
</dbReference>
<keyword evidence="9" id="KW-1185">Reference proteome</keyword>